<feature type="region of interest" description="Disordered" evidence="6">
    <location>
        <begin position="23"/>
        <end position="58"/>
    </location>
</feature>
<evidence type="ECO:0000256" key="2">
    <source>
        <dbReference type="ARBA" id="ARBA00008520"/>
    </source>
</evidence>
<reference evidence="9" key="1">
    <citation type="submission" date="2016-10" db="EMBL/GenBank/DDBJ databases">
        <authorList>
            <person name="Varghese N."/>
            <person name="Submissions S."/>
        </authorList>
    </citation>
    <scope>NUCLEOTIDE SEQUENCE [LARGE SCALE GENOMIC DNA]</scope>
    <source>
        <strain evidence="9">CGMCC 1.4250</strain>
    </source>
</reference>
<evidence type="ECO:0000313" key="8">
    <source>
        <dbReference type="EMBL" id="SFM02372.1"/>
    </source>
</evidence>
<evidence type="ECO:0000256" key="6">
    <source>
        <dbReference type="SAM" id="MobiDB-lite"/>
    </source>
</evidence>
<dbReference type="PANTHER" id="PTHR43649">
    <property type="entry name" value="ARABINOSE-BINDING PROTEIN-RELATED"/>
    <property type="match status" value="1"/>
</dbReference>
<dbReference type="InterPro" id="IPR050490">
    <property type="entry name" value="Bact_solute-bd_prot1"/>
</dbReference>
<dbReference type="STRING" id="334253.SAMN04487943_106248"/>
<evidence type="ECO:0000256" key="5">
    <source>
        <dbReference type="ARBA" id="ARBA00022764"/>
    </source>
</evidence>
<organism evidence="8 9">
    <name type="scientific">Gracilibacillus orientalis</name>
    <dbReference type="NCBI Taxonomy" id="334253"/>
    <lineage>
        <taxon>Bacteria</taxon>
        <taxon>Bacillati</taxon>
        <taxon>Bacillota</taxon>
        <taxon>Bacilli</taxon>
        <taxon>Bacillales</taxon>
        <taxon>Bacillaceae</taxon>
        <taxon>Gracilibacillus</taxon>
    </lineage>
</organism>
<dbReference type="SUPFAM" id="SSF53850">
    <property type="entry name" value="Periplasmic binding protein-like II"/>
    <property type="match status" value="1"/>
</dbReference>
<keyword evidence="9" id="KW-1185">Reference proteome</keyword>
<comment type="subcellular location">
    <subcellularLocation>
        <location evidence="1">Cell envelope</location>
    </subcellularLocation>
</comment>
<evidence type="ECO:0000256" key="3">
    <source>
        <dbReference type="ARBA" id="ARBA00022448"/>
    </source>
</evidence>
<dbReference type="Proteomes" id="UP000198565">
    <property type="component" value="Unassembled WGS sequence"/>
</dbReference>
<comment type="similarity">
    <text evidence="2">Belongs to the bacterial solute-binding protein 1 family.</text>
</comment>
<dbReference type="EMBL" id="FOTR01000006">
    <property type="protein sequence ID" value="SFM02372.1"/>
    <property type="molecule type" value="Genomic_DNA"/>
</dbReference>
<evidence type="ECO:0000256" key="7">
    <source>
        <dbReference type="SAM" id="SignalP"/>
    </source>
</evidence>
<sequence>MKKLLLLFLTVSLLVFITACSSDAEGEEPNEDTAGEEQQTEESSESDDNNEEEEATDEKVEAVFWHAMSGGGQESIEAIADNFNESQDKYTIIPEFQGSYEEALTKFRSVGGTEDAPAIIQTFEVGTKYMIDSGFIEPVQSFIDEEGYDISQLEENILNYYTVDEQLYSMPFNSSTPVMLYNKDAFEEAGLDPENPPQTFEEIKEAAEKLTVKDGDNTEKYGFSILNYGWFIEELIATQGGLFVNNDNGRTEEATEAVFNGEEGLRVFELIDDMNKAGTYGNFGSNWDDIRAAFQTEDTAMYLDSSAGVASTIENAPFEVGVSYIPYSEEAERNGVIIGGASLWMSNGIDQEKQQAAWEFMKFLQTPESQAKWHIDTGYFAINPAAYEEDIVQERWEEFPQLKVTVDQLQETKPSAATQGALISVFPEARQQVVTAMENVLQGTDPQEALDQAAEETNRVIEQANRANQ</sequence>
<dbReference type="GO" id="GO:0030313">
    <property type="term" value="C:cell envelope"/>
    <property type="evidence" value="ECO:0007669"/>
    <property type="project" value="UniProtKB-SubCell"/>
</dbReference>
<dbReference type="Gene3D" id="3.40.190.10">
    <property type="entry name" value="Periplasmic binding protein-like II"/>
    <property type="match status" value="2"/>
</dbReference>
<dbReference type="PROSITE" id="PS01037">
    <property type="entry name" value="SBP_BACTERIAL_1"/>
    <property type="match status" value="1"/>
</dbReference>
<keyword evidence="5" id="KW-0574">Periplasm</keyword>
<dbReference type="RefSeq" id="WP_091484062.1">
    <property type="nucleotide sequence ID" value="NZ_FOTR01000006.1"/>
</dbReference>
<evidence type="ECO:0000256" key="4">
    <source>
        <dbReference type="ARBA" id="ARBA00022729"/>
    </source>
</evidence>
<feature type="compositionally biased region" description="Acidic residues" evidence="6">
    <location>
        <begin position="24"/>
        <end position="56"/>
    </location>
</feature>
<dbReference type="PANTHER" id="PTHR43649:SF31">
    <property type="entry name" value="SN-GLYCEROL-3-PHOSPHATE-BINDING PERIPLASMIC PROTEIN UGPB"/>
    <property type="match status" value="1"/>
</dbReference>
<dbReference type="AlphaFoldDB" id="A0A1I4MG18"/>
<keyword evidence="4 7" id="KW-0732">Signal</keyword>
<dbReference type="Pfam" id="PF13416">
    <property type="entry name" value="SBP_bac_8"/>
    <property type="match status" value="1"/>
</dbReference>
<dbReference type="GO" id="GO:0055085">
    <property type="term" value="P:transmembrane transport"/>
    <property type="evidence" value="ECO:0007669"/>
    <property type="project" value="InterPro"/>
</dbReference>
<name>A0A1I4MG18_9BACI</name>
<dbReference type="InterPro" id="IPR006061">
    <property type="entry name" value="SBP_1_CS"/>
</dbReference>
<feature type="signal peptide" evidence="7">
    <location>
        <begin position="1"/>
        <end position="24"/>
    </location>
</feature>
<keyword evidence="3" id="KW-0813">Transport</keyword>
<dbReference type="PROSITE" id="PS51257">
    <property type="entry name" value="PROKAR_LIPOPROTEIN"/>
    <property type="match status" value="1"/>
</dbReference>
<proteinExistence type="inferred from homology"/>
<dbReference type="OrthoDB" id="9795467at2"/>
<dbReference type="InterPro" id="IPR006059">
    <property type="entry name" value="SBP"/>
</dbReference>
<gene>
    <name evidence="8" type="ORF">SAMN04487943_106248</name>
</gene>
<evidence type="ECO:0000256" key="1">
    <source>
        <dbReference type="ARBA" id="ARBA00004196"/>
    </source>
</evidence>
<protein>
    <submittedName>
        <fullName evidence="8">sn-glycerol 3-phosphate transport system substrate-binding protein</fullName>
    </submittedName>
</protein>
<accession>A0A1I4MG18</accession>
<dbReference type="CDD" id="cd14748">
    <property type="entry name" value="PBP2_UgpB"/>
    <property type="match status" value="1"/>
</dbReference>
<feature type="chain" id="PRO_5011561276" evidence="7">
    <location>
        <begin position="25"/>
        <end position="469"/>
    </location>
</feature>
<evidence type="ECO:0000313" key="9">
    <source>
        <dbReference type="Proteomes" id="UP000198565"/>
    </source>
</evidence>